<dbReference type="RefSeq" id="YP_009639617.1">
    <property type="nucleotide sequence ID" value="NC_042353.1"/>
</dbReference>
<evidence type="ECO:0000313" key="2">
    <source>
        <dbReference type="Proteomes" id="UP000262103"/>
    </source>
</evidence>
<dbReference type="GeneID" id="40236415"/>
<evidence type="ECO:0000313" key="1">
    <source>
        <dbReference type="EMBL" id="ATU47012.1"/>
    </source>
</evidence>
<keyword evidence="2" id="KW-1185">Reference proteome</keyword>
<accession>A0A2D3FAH1</accession>
<dbReference type="KEGG" id="vg:40236415"/>
<reference evidence="1 2" key="1">
    <citation type="journal article" date="2018" name="ISME J.">
        <title>Characterization of ecologically diverse viruses infecting co-occurring strains of cosmopolitan hyperhalophilic Bacteroidetes.</title>
        <authorList>
            <person name="Villamor J."/>
            <person name="Ramos-Barbero M.D."/>
            <person name="Gonzalez-Torres P."/>
            <person name="Gabaldon T."/>
            <person name="Rossello-Mora R."/>
            <person name="Meseguer I."/>
            <person name="Martinez-Garcia M."/>
            <person name="Santos F."/>
            <person name="Anton J."/>
        </authorList>
    </citation>
    <scope>NUCLEOTIDE SEQUENCE [LARGE SCALE GENOMIC DNA]</scope>
    <source>
        <strain evidence="1">SRUTV-1</strain>
    </source>
</reference>
<name>A0A2D3FAH1_9CAUD</name>
<proteinExistence type="predicted"/>
<sequence length="184" mass="20520">MAYPDSVKARAANLHIYADYSYDTLTGMPEMPDTKSTLSDWASKGLGTGGTPWGEVKELIQEERGAIDKKNEIDDKLSTMQDVSDNIGPLLIEAAKDLRHQLRKQGDSNPTYSKYADLLDQITQVAQQQHVSEIHDRLEKLAAAIGSIIGREVQNDTVARRLQTEIQQEFNTAYEDIDDLLGIN</sequence>
<organism evidence="1 2">
    <name type="scientific">Salinibacter phage SRUTV-1</name>
    <dbReference type="NCBI Taxonomy" id="2684227"/>
    <lineage>
        <taxon>Viruses</taxon>
        <taxon>Duplodnaviria</taxon>
        <taxon>Heunggongvirae</taxon>
        <taxon>Uroviricota</taxon>
        <taxon>Caudoviricetes</taxon>
        <taxon>Kairosalinivirus</taxon>
        <taxon>Kairosalinivirus SRUTV1</taxon>
    </lineage>
</organism>
<protein>
    <submittedName>
        <fullName evidence="1">Uncharacterized protein</fullName>
    </submittedName>
</protein>
<dbReference type="EMBL" id="MF629150">
    <property type="protein sequence ID" value="ATU47012.1"/>
    <property type="molecule type" value="Genomic_DNA"/>
</dbReference>
<dbReference type="Proteomes" id="UP000262103">
    <property type="component" value="Segment"/>
</dbReference>